<name>A0AAD5MIS6_PARTN</name>
<dbReference type="EMBL" id="JAHQIW010000510">
    <property type="protein sequence ID" value="KAJ1348466.1"/>
    <property type="molecule type" value="Genomic_DNA"/>
</dbReference>
<evidence type="ECO:0000313" key="1">
    <source>
        <dbReference type="EMBL" id="KAJ1348466.1"/>
    </source>
</evidence>
<reference evidence="1" key="1">
    <citation type="submission" date="2021-06" db="EMBL/GenBank/DDBJ databases">
        <title>Parelaphostrongylus tenuis whole genome reference sequence.</title>
        <authorList>
            <person name="Garwood T.J."/>
            <person name="Larsen P.A."/>
            <person name="Fountain-Jones N.M."/>
            <person name="Garbe J.R."/>
            <person name="Macchietto M.G."/>
            <person name="Kania S.A."/>
            <person name="Gerhold R.W."/>
            <person name="Richards J.E."/>
            <person name="Wolf T.M."/>
        </authorList>
    </citation>
    <scope>NUCLEOTIDE SEQUENCE</scope>
    <source>
        <strain evidence="1">MNPRO001-30</strain>
        <tissue evidence="1">Meninges</tissue>
    </source>
</reference>
<comment type="caution">
    <text evidence="1">The sequence shown here is derived from an EMBL/GenBank/DDBJ whole genome shotgun (WGS) entry which is preliminary data.</text>
</comment>
<dbReference type="AlphaFoldDB" id="A0AAD5MIS6"/>
<proteinExistence type="predicted"/>
<accession>A0AAD5MIS6</accession>
<keyword evidence="2" id="KW-1185">Reference proteome</keyword>
<organism evidence="1 2">
    <name type="scientific">Parelaphostrongylus tenuis</name>
    <name type="common">Meningeal worm</name>
    <dbReference type="NCBI Taxonomy" id="148309"/>
    <lineage>
        <taxon>Eukaryota</taxon>
        <taxon>Metazoa</taxon>
        <taxon>Ecdysozoa</taxon>
        <taxon>Nematoda</taxon>
        <taxon>Chromadorea</taxon>
        <taxon>Rhabditida</taxon>
        <taxon>Rhabditina</taxon>
        <taxon>Rhabditomorpha</taxon>
        <taxon>Strongyloidea</taxon>
        <taxon>Metastrongylidae</taxon>
        <taxon>Parelaphostrongylus</taxon>
    </lineage>
</organism>
<evidence type="ECO:0000313" key="2">
    <source>
        <dbReference type="Proteomes" id="UP001196413"/>
    </source>
</evidence>
<dbReference type="Proteomes" id="UP001196413">
    <property type="component" value="Unassembled WGS sequence"/>
</dbReference>
<gene>
    <name evidence="1" type="ORF">KIN20_003768</name>
</gene>
<protein>
    <submittedName>
        <fullName evidence="1">Uncharacterized protein</fullName>
    </submittedName>
</protein>
<sequence length="122" mass="13526">MDRHSPTSMKGQGKVLSLPSTEIILQNATPQFRRQNYTILEEHRVLHHKQDSFATMPLALAACQHLKYARSHGSPCVAAVIPPPRHRSVASLICSSSIANHIMTTSSFPFQFVSLSQHALLL</sequence>